<dbReference type="PROSITE" id="PS00061">
    <property type="entry name" value="ADH_SHORT"/>
    <property type="match status" value="1"/>
</dbReference>
<dbReference type="PANTHER" id="PTHR43477:SF1">
    <property type="entry name" value="DIHYDROANTICAPSIN 7-DEHYDROGENASE"/>
    <property type="match status" value="1"/>
</dbReference>
<dbReference type="AlphaFoldDB" id="A0A402CEX6"/>
<dbReference type="FunFam" id="3.40.50.720:FF:000084">
    <property type="entry name" value="Short-chain dehydrogenase reductase"/>
    <property type="match status" value="1"/>
</dbReference>
<name>A0A402CEX6_RHOWR</name>
<evidence type="ECO:0000313" key="3">
    <source>
        <dbReference type="EMBL" id="GCE42134.1"/>
    </source>
</evidence>
<dbReference type="PRINTS" id="PR00081">
    <property type="entry name" value="GDHRDH"/>
</dbReference>
<keyword evidence="2" id="KW-0560">Oxidoreductase</keyword>
<proteinExistence type="inferred from homology"/>
<dbReference type="InterPro" id="IPR002347">
    <property type="entry name" value="SDR_fam"/>
</dbReference>
<dbReference type="PANTHER" id="PTHR43477">
    <property type="entry name" value="DIHYDROANTICAPSIN 7-DEHYDROGENASE"/>
    <property type="match status" value="1"/>
</dbReference>
<sequence length="247" mass="25589">MTTIFDFEGKTAIVTGGASGIGAAIATLLVEGGATVFAVDRDPSTAPEGCKPIAVDVSNWQEMSVMTDDVLASTGRIDAMFNNAGVNAYTNILDATVEEFDQIVAVNARGVFIGMKAVLPHMLAAGQGAIVNTASNSAKMAIADRASYTASKGAVIAMTRQVAVQYAARGVRCNCINPGSTDSPMVADIIAKSEDPAARRLQIQSRQPIGRMARPEEIASAAVFLASDRASFITGVDLDVDGGWTAA</sequence>
<dbReference type="OrthoDB" id="7064009at2"/>
<protein>
    <submittedName>
        <fullName evidence="3">Short chain dehydrogenase</fullName>
    </submittedName>
</protein>
<dbReference type="Pfam" id="PF13561">
    <property type="entry name" value="adh_short_C2"/>
    <property type="match status" value="1"/>
</dbReference>
<accession>A0A402CEX6</accession>
<dbReference type="Gene3D" id="3.40.50.720">
    <property type="entry name" value="NAD(P)-binding Rossmann-like Domain"/>
    <property type="match status" value="1"/>
</dbReference>
<dbReference type="CDD" id="cd05233">
    <property type="entry name" value="SDR_c"/>
    <property type="match status" value="1"/>
</dbReference>
<evidence type="ECO:0000256" key="1">
    <source>
        <dbReference type="ARBA" id="ARBA00006484"/>
    </source>
</evidence>
<reference evidence="3 4" key="1">
    <citation type="submission" date="2018-11" db="EMBL/GenBank/DDBJ databases">
        <title>Microbial catabolism of amino acid.</title>
        <authorList>
            <person name="Hibi M."/>
            <person name="Ogawa J."/>
        </authorList>
    </citation>
    <scope>NUCLEOTIDE SEQUENCE [LARGE SCALE GENOMIC DNA]</scope>
    <source>
        <strain evidence="3 4">C31-06</strain>
    </source>
</reference>
<gene>
    <name evidence="3" type="ORF">Rhow_006073</name>
</gene>
<comment type="caution">
    <text evidence="3">The sequence shown here is derived from an EMBL/GenBank/DDBJ whole genome shotgun (WGS) entry which is preliminary data.</text>
</comment>
<dbReference type="InterPro" id="IPR020904">
    <property type="entry name" value="Sc_DH/Rdtase_CS"/>
</dbReference>
<comment type="similarity">
    <text evidence="1">Belongs to the short-chain dehydrogenases/reductases (SDR) family.</text>
</comment>
<keyword evidence="4" id="KW-1185">Reference proteome</keyword>
<dbReference type="GO" id="GO:0016491">
    <property type="term" value="F:oxidoreductase activity"/>
    <property type="evidence" value="ECO:0007669"/>
    <property type="project" value="UniProtKB-KW"/>
</dbReference>
<dbReference type="InterPro" id="IPR036291">
    <property type="entry name" value="NAD(P)-bd_dom_sf"/>
</dbReference>
<dbReference type="Proteomes" id="UP000287519">
    <property type="component" value="Unassembled WGS sequence"/>
</dbReference>
<evidence type="ECO:0000256" key="2">
    <source>
        <dbReference type="ARBA" id="ARBA00023002"/>
    </source>
</evidence>
<dbReference type="EMBL" id="BHYM01000050">
    <property type="protein sequence ID" value="GCE42134.1"/>
    <property type="molecule type" value="Genomic_DNA"/>
</dbReference>
<dbReference type="RefSeq" id="WP_124394120.1">
    <property type="nucleotide sequence ID" value="NZ_BHYM01000050.1"/>
</dbReference>
<dbReference type="PRINTS" id="PR00080">
    <property type="entry name" value="SDRFAMILY"/>
</dbReference>
<dbReference type="InterPro" id="IPR051122">
    <property type="entry name" value="SDR_DHRS6-like"/>
</dbReference>
<dbReference type="SUPFAM" id="SSF51735">
    <property type="entry name" value="NAD(P)-binding Rossmann-fold domains"/>
    <property type="match status" value="1"/>
</dbReference>
<organism evidence="3 4">
    <name type="scientific">Rhodococcus wratislaviensis</name>
    <name type="common">Tsukamurella wratislaviensis</name>
    <dbReference type="NCBI Taxonomy" id="44752"/>
    <lineage>
        <taxon>Bacteria</taxon>
        <taxon>Bacillati</taxon>
        <taxon>Actinomycetota</taxon>
        <taxon>Actinomycetes</taxon>
        <taxon>Mycobacteriales</taxon>
        <taxon>Nocardiaceae</taxon>
        <taxon>Rhodococcus</taxon>
    </lineage>
</organism>
<evidence type="ECO:0000313" key="4">
    <source>
        <dbReference type="Proteomes" id="UP000287519"/>
    </source>
</evidence>